<evidence type="ECO:0000313" key="3">
    <source>
        <dbReference type="Proteomes" id="UP000660745"/>
    </source>
</evidence>
<accession>A0A918A1Z3</accession>
<name>A0A918A1Z3_9ACTN</name>
<feature type="region of interest" description="Disordered" evidence="1">
    <location>
        <begin position="37"/>
        <end position="62"/>
    </location>
</feature>
<comment type="caution">
    <text evidence="2">The sequence shown here is derived from an EMBL/GenBank/DDBJ whole genome shotgun (WGS) entry which is preliminary data.</text>
</comment>
<dbReference type="Proteomes" id="UP000660745">
    <property type="component" value="Unassembled WGS sequence"/>
</dbReference>
<sequence>MCRDFVDTSAHAVKHGERGPGRAAAAWRGAQVAGRRSPVAEGAKGAIHPWNYQNGAKTPLKE</sequence>
<keyword evidence="3" id="KW-1185">Reference proteome</keyword>
<evidence type="ECO:0000256" key="1">
    <source>
        <dbReference type="SAM" id="MobiDB-lite"/>
    </source>
</evidence>
<proteinExistence type="predicted"/>
<protein>
    <submittedName>
        <fullName evidence="2">Uncharacterized protein</fullName>
    </submittedName>
</protein>
<dbReference type="EMBL" id="BMNK01000002">
    <property type="protein sequence ID" value="GGP03728.1"/>
    <property type="molecule type" value="Genomic_DNA"/>
</dbReference>
<evidence type="ECO:0000313" key="2">
    <source>
        <dbReference type="EMBL" id="GGP03728.1"/>
    </source>
</evidence>
<organism evidence="2 3">
    <name type="scientific">Nonomuraea glycinis</name>
    <dbReference type="NCBI Taxonomy" id="2047744"/>
    <lineage>
        <taxon>Bacteria</taxon>
        <taxon>Bacillati</taxon>
        <taxon>Actinomycetota</taxon>
        <taxon>Actinomycetes</taxon>
        <taxon>Streptosporangiales</taxon>
        <taxon>Streptosporangiaceae</taxon>
        <taxon>Nonomuraea</taxon>
    </lineage>
</organism>
<reference evidence="2" key="1">
    <citation type="journal article" date="2014" name="Int. J. Syst. Evol. Microbiol.">
        <title>Complete genome sequence of Corynebacterium casei LMG S-19264T (=DSM 44701T), isolated from a smear-ripened cheese.</title>
        <authorList>
            <consortium name="US DOE Joint Genome Institute (JGI-PGF)"/>
            <person name="Walter F."/>
            <person name="Albersmeier A."/>
            <person name="Kalinowski J."/>
            <person name="Ruckert C."/>
        </authorList>
    </citation>
    <scope>NUCLEOTIDE SEQUENCE</scope>
    <source>
        <strain evidence="2">CGMCC 4.7430</strain>
    </source>
</reference>
<dbReference type="AlphaFoldDB" id="A0A918A1Z3"/>
<reference evidence="2" key="2">
    <citation type="submission" date="2020-09" db="EMBL/GenBank/DDBJ databases">
        <authorList>
            <person name="Sun Q."/>
            <person name="Zhou Y."/>
        </authorList>
    </citation>
    <scope>NUCLEOTIDE SEQUENCE</scope>
    <source>
        <strain evidence="2">CGMCC 4.7430</strain>
    </source>
</reference>
<gene>
    <name evidence="2" type="ORF">GCM10012278_16180</name>
</gene>